<feature type="compositionally biased region" description="Low complexity" evidence="1">
    <location>
        <begin position="237"/>
        <end position="249"/>
    </location>
</feature>
<feature type="compositionally biased region" description="Basic residues" evidence="1">
    <location>
        <begin position="212"/>
        <end position="221"/>
    </location>
</feature>
<keyword evidence="3" id="KW-1185">Reference proteome</keyword>
<dbReference type="Proteomes" id="UP001189429">
    <property type="component" value="Unassembled WGS sequence"/>
</dbReference>
<dbReference type="EMBL" id="CAUYUJ010010561">
    <property type="protein sequence ID" value="CAK0829714.1"/>
    <property type="molecule type" value="Genomic_DNA"/>
</dbReference>
<feature type="region of interest" description="Disordered" evidence="1">
    <location>
        <begin position="186"/>
        <end position="252"/>
    </location>
</feature>
<evidence type="ECO:0000256" key="1">
    <source>
        <dbReference type="SAM" id="MobiDB-lite"/>
    </source>
</evidence>
<evidence type="ECO:0000313" key="3">
    <source>
        <dbReference type="Proteomes" id="UP001189429"/>
    </source>
</evidence>
<gene>
    <name evidence="2" type="ORF">PCOR1329_LOCUS28565</name>
</gene>
<protein>
    <submittedName>
        <fullName evidence="2">Uncharacterized protein</fullName>
    </submittedName>
</protein>
<sequence length="414" mass="43323">VGAWHRRRPTAAPAGRRRWRCRPQGSCGSYWRRAAVACAVRRVLRGATSGCGDAPERLLCGGSGGDAAAGFVRGAARRGTAMRRVLRGATSGCGDAPERLLCGGSGGDATAGFVCGAARRGTAVRRVLRGATSGCGDATERLLCGGSGGDASAGFVRGAARCGTAMRRVLRGAGASGDATRRVIRGSCGATRERPPHELPRVGLHPRERRGDRHPRRSAHRRREEPVHAGPRRRVPGVRGAARRPGCAVPEAGRRPRVGVRQEKPGVGLMCSRLARFLGSAHVPPAAPHGALEAVPVWVHSAWVHAPEHPAPLALRVAPDIGAPRTTGSVLVPGEEFAVSEELLGAGGVLYLRLSDGRGWAFDRKPGVGSTCSRRSPASPPDPPRPPRRGASRPPPAPLAGRLRPAPPRRPRGC</sequence>
<feature type="non-terminal residue" evidence="2">
    <location>
        <position position="1"/>
    </location>
</feature>
<reference evidence="2" key="1">
    <citation type="submission" date="2023-10" db="EMBL/GenBank/DDBJ databases">
        <authorList>
            <person name="Chen Y."/>
            <person name="Shah S."/>
            <person name="Dougan E. K."/>
            <person name="Thang M."/>
            <person name="Chan C."/>
        </authorList>
    </citation>
    <scope>NUCLEOTIDE SEQUENCE [LARGE SCALE GENOMIC DNA]</scope>
</reference>
<evidence type="ECO:0000313" key="2">
    <source>
        <dbReference type="EMBL" id="CAK0829714.1"/>
    </source>
</evidence>
<feature type="compositionally biased region" description="Basic and acidic residues" evidence="1">
    <location>
        <begin position="191"/>
        <end position="211"/>
    </location>
</feature>
<comment type="caution">
    <text evidence="2">The sequence shown here is derived from an EMBL/GenBank/DDBJ whole genome shotgun (WGS) entry which is preliminary data.</text>
</comment>
<name>A0ABN9SCJ2_9DINO</name>
<proteinExistence type="predicted"/>
<feature type="region of interest" description="Disordered" evidence="1">
    <location>
        <begin position="365"/>
        <end position="414"/>
    </location>
</feature>
<accession>A0ABN9SCJ2</accession>
<organism evidence="2 3">
    <name type="scientific">Prorocentrum cordatum</name>
    <dbReference type="NCBI Taxonomy" id="2364126"/>
    <lineage>
        <taxon>Eukaryota</taxon>
        <taxon>Sar</taxon>
        <taxon>Alveolata</taxon>
        <taxon>Dinophyceae</taxon>
        <taxon>Prorocentrales</taxon>
        <taxon>Prorocentraceae</taxon>
        <taxon>Prorocentrum</taxon>
    </lineage>
</organism>